<organism evidence="2 3">
    <name type="scientific">Odocoileus virginianus</name>
    <name type="common">White-tailed deer</name>
    <dbReference type="NCBI Taxonomy" id="9874"/>
    <lineage>
        <taxon>Eukaryota</taxon>
        <taxon>Metazoa</taxon>
        <taxon>Chordata</taxon>
        <taxon>Craniata</taxon>
        <taxon>Vertebrata</taxon>
        <taxon>Euteleostomi</taxon>
        <taxon>Mammalia</taxon>
        <taxon>Eutheria</taxon>
        <taxon>Laurasiatheria</taxon>
        <taxon>Artiodactyla</taxon>
        <taxon>Ruminantia</taxon>
        <taxon>Pecora</taxon>
        <taxon>Cervidae</taxon>
        <taxon>Odocoileinae</taxon>
        <taxon>Odocoileus</taxon>
    </lineage>
</organism>
<evidence type="ECO:0000313" key="2">
    <source>
        <dbReference type="Proteomes" id="UP001652640"/>
    </source>
</evidence>
<protein>
    <submittedName>
        <fullName evidence="3">Uncharacterized protein</fullName>
    </submittedName>
</protein>
<proteinExistence type="predicted"/>
<reference evidence="2" key="1">
    <citation type="journal article" date="2022" name="J. Hered.">
        <title>A De Novo Chromosome-Level Genome Assembly of the White-Tailed Deer, Odocoileus Virginianus.</title>
        <authorList>
            <person name="London E.W."/>
            <person name="Roca A.L."/>
            <person name="Novakofski J.E."/>
            <person name="Mateus-Pinilla N.E."/>
        </authorList>
    </citation>
    <scope>NUCLEOTIDE SEQUENCE [LARGE SCALE GENOMIC DNA]</scope>
</reference>
<dbReference type="GeneID" id="110131647"/>
<accession>A0ABM4IIG6</accession>
<feature type="region of interest" description="Disordered" evidence="1">
    <location>
        <begin position="8"/>
        <end position="28"/>
    </location>
</feature>
<dbReference type="Proteomes" id="UP001652640">
    <property type="component" value="Chromosome 8"/>
</dbReference>
<evidence type="ECO:0000313" key="3">
    <source>
        <dbReference type="RefSeq" id="XP_070327619.1"/>
    </source>
</evidence>
<reference evidence="3" key="2">
    <citation type="submission" date="2025-08" db="UniProtKB">
        <authorList>
            <consortium name="RefSeq"/>
        </authorList>
    </citation>
    <scope>IDENTIFICATION</scope>
    <source>
        <tissue evidence="3">Tongue muscle</tissue>
    </source>
</reference>
<name>A0ABM4IIG6_ODOVR</name>
<dbReference type="RefSeq" id="XP_070327619.1">
    <property type="nucleotide sequence ID" value="XM_070471518.1"/>
</dbReference>
<evidence type="ECO:0000256" key="1">
    <source>
        <dbReference type="SAM" id="MobiDB-lite"/>
    </source>
</evidence>
<keyword evidence="2" id="KW-1185">Reference proteome</keyword>
<sequence length="263" mass="27872">MFCCLRPARRSGVGKTKSSPGHENFSAVSPPPRWQFALFFVSFLSGGVRSRTPRRWPPPSSTVLLLGLSPVKCTAAPKVASRRRHQVELRSQPPRAAKCQRGLSAAGVFGFSSFAGPRWGCSQIAPLLQHWGPLSGPGRLPAAPEATGALCTGSGLGERRVRSAPPSLRTVWLPPPLGSSRRPLPAGAAVVAVLGSSALGGRRRARGGEPRALRRKRGRSPENAGDFLARSTPSNTISLEVAFTSWPALQGKLSCLFGSVDLT</sequence>
<feature type="region of interest" description="Disordered" evidence="1">
    <location>
        <begin position="201"/>
        <end position="229"/>
    </location>
</feature>
<gene>
    <name evidence="3" type="primary">LOC110131647</name>
</gene>